<keyword evidence="2" id="KW-0812">Transmembrane</keyword>
<dbReference type="STRING" id="1437610.BREU_0386"/>
<keyword evidence="2" id="KW-1133">Transmembrane helix</keyword>
<evidence type="ECO:0000313" key="4">
    <source>
        <dbReference type="Proteomes" id="UP000028984"/>
    </source>
</evidence>
<proteinExistence type="predicted"/>
<feature type="compositionally biased region" description="Low complexity" evidence="1">
    <location>
        <begin position="140"/>
        <end position="155"/>
    </location>
</feature>
<feature type="transmembrane region" description="Helical" evidence="2">
    <location>
        <begin position="40"/>
        <end position="60"/>
    </location>
</feature>
<keyword evidence="2" id="KW-0472">Membrane</keyword>
<evidence type="ECO:0000256" key="1">
    <source>
        <dbReference type="SAM" id="MobiDB-lite"/>
    </source>
</evidence>
<protein>
    <submittedName>
        <fullName evidence="3">Uncharacterized protein</fullName>
    </submittedName>
</protein>
<keyword evidence="4" id="KW-1185">Reference proteome</keyword>
<comment type="caution">
    <text evidence="3">The sequence shown here is derived from an EMBL/GenBank/DDBJ whole genome shotgun (WGS) entry which is preliminary data.</text>
</comment>
<dbReference type="AlphaFoldDB" id="A0A087CYD3"/>
<organism evidence="3 4">
    <name type="scientific">Bifidobacterium reuteri DSM 23975</name>
    <dbReference type="NCBI Taxonomy" id="1437610"/>
    <lineage>
        <taxon>Bacteria</taxon>
        <taxon>Bacillati</taxon>
        <taxon>Actinomycetota</taxon>
        <taxon>Actinomycetes</taxon>
        <taxon>Bifidobacteriales</taxon>
        <taxon>Bifidobacteriaceae</taxon>
        <taxon>Bifidobacterium</taxon>
    </lineage>
</organism>
<dbReference type="Proteomes" id="UP000028984">
    <property type="component" value="Unassembled WGS sequence"/>
</dbReference>
<feature type="region of interest" description="Disordered" evidence="1">
    <location>
        <begin position="1"/>
        <end position="31"/>
    </location>
</feature>
<dbReference type="eggNOG" id="ENOG5030MFB">
    <property type="taxonomic scope" value="Bacteria"/>
</dbReference>
<evidence type="ECO:0000256" key="2">
    <source>
        <dbReference type="SAM" id="Phobius"/>
    </source>
</evidence>
<name>A0A087CYD3_9BIFI</name>
<dbReference type="RefSeq" id="WP_238566962.1">
    <property type="nucleotide sequence ID" value="NZ_JGZK01000001.1"/>
</dbReference>
<gene>
    <name evidence="3" type="ORF">BREU_0386</name>
</gene>
<sequence length="186" mass="19435">MSNDTEAKVTETKVAEAEVSTEQSAEAKQPEAKQGLSKGAIVIAIIVAVALIAAAGVFGYRAYADAQLNNAMAACATASEDVRNATNDYNNLLNGDASDAAALTKDDVKDASTLDALNKAMGAEVPVYEAASPRIPMVIRLPPTSSPSRPTGTRPTPHPCRRPLTPSTPPRSDAFHRPLPSLISPL</sequence>
<feature type="compositionally biased region" description="Basic and acidic residues" evidence="1">
    <location>
        <begin position="1"/>
        <end position="16"/>
    </location>
</feature>
<accession>A0A087CYD3</accession>
<reference evidence="3 4" key="1">
    <citation type="submission" date="2014-03" db="EMBL/GenBank/DDBJ databases">
        <title>Genomics of Bifidobacteria.</title>
        <authorList>
            <person name="Ventura M."/>
            <person name="Milani C."/>
            <person name="Lugli G.A."/>
        </authorList>
    </citation>
    <scope>NUCLEOTIDE SEQUENCE [LARGE SCALE GENOMIC DNA]</scope>
    <source>
        <strain evidence="3 4">DSM 23975</strain>
    </source>
</reference>
<feature type="region of interest" description="Disordered" evidence="1">
    <location>
        <begin position="138"/>
        <end position="186"/>
    </location>
</feature>
<dbReference type="EMBL" id="JGZK01000001">
    <property type="protein sequence ID" value="KFI88283.1"/>
    <property type="molecule type" value="Genomic_DNA"/>
</dbReference>
<evidence type="ECO:0000313" key="3">
    <source>
        <dbReference type="EMBL" id="KFI88283.1"/>
    </source>
</evidence>